<dbReference type="GO" id="GO:0006310">
    <property type="term" value="P:DNA recombination"/>
    <property type="evidence" value="ECO:0007669"/>
    <property type="project" value="UniProtKB-KW"/>
</dbReference>
<comment type="caution">
    <text evidence="6">The sequence shown here is derived from an EMBL/GenBank/DDBJ whole genome shotgun (WGS) entry which is preliminary data.</text>
</comment>
<keyword evidence="5" id="KW-0812">Transmembrane</keyword>
<comment type="function">
    <text evidence="1">Involved in DNA recombination.</text>
</comment>
<comment type="similarity">
    <text evidence="2">Belongs to the RmuC family.</text>
</comment>
<dbReference type="InterPro" id="IPR003798">
    <property type="entry name" value="DNA_recombination_RmuC"/>
</dbReference>
<evidence type="ECO:0000256" key="3">
    <source>
        <dbReference type="ARBA" id="ARBA00023054"/>
    </source>
</evidence>
<evidence type="ECO:0000256" key="2">
    <source>
        <dbReference type="ARBA" id="ARBA00009840"/>
    </source>
</evidence>
<dbReference type="EMBL" id="PJKA01000010">
    <property type="protein sequence ID" value="PNC18353.1"/>
    <property type="molecule type" value="Genomic_DNA"/>
</dbReference>
<protein>
    <submittedName>
        <fullName evidence="6">DNA recombination protein RmuC</fullName>
    </submittedName>
</protein>
<dbReference type="PANTHER" id="PTHR30563">
    <property type="entry name" value="DNA RECOMBINATION PROTEIN RMUC"/>
    <property type="match status" value="1"/>
</dbReference>
<keyword evidence="3" id="KW-0175">Coiled coil</keyword>
<name>A0A2N8HEJ8_9BACT</name>
<dbReference type="AlphaFoldDB" id="A0A2N8HEJ8"/>
<evidence type="ECO:0000313" key="6">
    <source>
        <dbReference type="EMBL" id="PNC18353.1"/>
    </source>
</evidence>
<dbReference type="Proteomes" id="UP000236000">
    <property type="component" value="Unassembled WGS sequence"/>
</dbReference>
<evidence type="ECO:0000313" key="7">
    <source>
        <dbReference type="Proteomes" id="UP000236000"/>
    </source>
</evidence>
<keyword evidence="5" id="KW-0472">Membrane</keyword>
<feature type="transmembrane region" description="Helical" evidence="5">
    <location>
        <begin position="6"/>
        <end position="26"/>
    </location>
</feature>
<dbReference type="PANTHER" id="PTHR30563:SF0">
    <property type="entry name" value="DNA RECOMBINATION PROTEIN RMUC"/>
    <property type="match status" value="1"/>
</dbReference>
<dbReference type="Pfam" id="PF02646">
    <property type="entry name" value="RmuC"/>
    <property type="match status" value="1"/>
</dbReference>
<dbReference type="RefSeq" id="WP_102713897.1">
    <property type="nucleotide sequence ID" value="NZ_PJKA01000010.1"/>
</dbReference>
<reference evidence="6 7" key="1">
    <citation type="journal article" date="2017" name="BMC Genomics">
        <title>Genome sequencing of 39 Akkermansia muciniphila isolates reveals its population structure, genomic and functional diverisity, and global distribution in mammalian gut microbiotas.</title>
        <authorList>
            <person name="Guo X."/>
            <person name="Li S."/>
            <person name="Zhang J."/>
            <person name="Wu F."/>
            <person name="Li X."/>
            <person name="Wu D."/>
            <person name="Zhang M."/>
            <person name="Ou Z."/>
            <person name="Jie Z."/>
            <person name="Yan Q."/>
            <person name="Li P."/>
            <person name="Yi J."/>
            <person name="Peng Y."/>
        </authorList>
    </citation>
    <scope>NUCLEOTIDE SEQUENCE [LARGE SCALE GENOMIC DNA]</scope>
    <source>
        <strain evidence="6 7">GP24</strain>
    </source>
</reference>
<evidence type="ECO:0000256" key="1">
    <source>
        <dbReference type="ARBA" id="ARBA00003416"/>
    </source>
</evidence>
<sequence length="417" mass="46968">MSSPLIPWIAALLLLAACVVLLVFLLRYRDRSVRLEAESRSWQERAEDRTQMLHRAEEVLKDSFAGISAEVLRNSEKQFLNLAETRLQSQRQQANHDLESRKQAIESMLKPVSESLKLVQSRLGEMEKERVGAYTDLRTQIRYILSGNEALKNETARLSQALHHNSARGQWGELQLRRVVELAGMVEYCDFTTQETRSREEDRVRPDMVIHLPGGRSIIIDAKAPMAAYLSAGQTDRQEERSQWMNRHAADVKRHLQQLSAKNYFAQFSPCPEFVIMFLPGEAFFQAALEADPSLIEFGAENKVILSTPSTLIALLKTVAYGWKQEQLADNAKKISEAGADLFNTCSILTGHFSSLGKSLNQAVAQYNKTVSSFEHRFIPRAQKLKNLGVTSTKDLPANLEDITLQAKSADIPDIPS</sequence>
<organism evidence="6 7">
    <name type="scientific">Akkermansia muciniphila</name>
    <dbReference type="NCBI Taxonomy" id="239935"/>
    <lineage>
        <taxon>Bacteria</taxon>
        <taxon>Pseudomonadati</taxon>
        <taxon>Verrucomicrobiota</taxon>
        <taxon>Verrucomicrobiia</taxon>
        <taxon>Verrucomicrobiales</taxon>
        <taxon>Akkermansiaceae</taxon>
        <taxon>Akkermansia</taxon>
    </lineage>
</organism>
<gene>
    <name evidence="6" type="ORF">CXU22_06935</name>
</gene>
<keyword evidence="4" id="KW-0233">DNA recombination</keyword>
<accession>A0A2N8HEJ8</accession>
<dbReference type="OrthoDB" id="370725at2"/>
<evidence type="ECO:0000256" key="4">
    <source>
        <dbReference type="ARBA" id="ARBA00023172"/>
    </source>
</evidence>
<proteinExistence type="inferred from homology"/>
<keyword evidence="5" id="KW-1133">Transmembrane helix</keyword>
<evidence type="ECO:0000256" key="5">
    <source>
        <dbReference type="SAM" id="Phobius"/>
    </source>
</evidence>